<keyword evidence="5" id="KW-1185">Reference proteome</keyword>
<dbReference type="SUPFAM" id="SSF110296">
    <property type="entry name" value="Oligoxyloglucan reducing end-specific cellobiohydrolase"/>
    <property type="match status" value="1"/>
</dbReference>
<dbReference type="OrthoDB" id="9757809at2"/>
<organism evidence="4 5">
    <name type="scientific">Flavisolibacter ginsenosidimutans</name>
    <dbReference type="NCBI Taxonomy" id="661481"/>
    <lineage>
        <taxon>Bacteria</taxon>
        <taxon>Pseudomonadati</taxon>
        <taxon>Bacteroidota</taxon>
        <taxon>Chitinophagia</taxon>
        <taxon>Chitinophagales</taxon>
        <taxon>Chitinophagaceae</taxon>
        <taxon>Flavisolibacter</taxon>
    </lineage>
</organism>
<proteinExistence type="predicted"/>
<dbReference type="Proteomes" id="UP000321204">
    <property type="component" value="Chromosome"/>
</dbReference>
<dbReference type="InterPro" id="IPR015943">
    <property type="entry name" value="WD40/YVTN_repeat-like_dom_sf"/>
</dbReference>
<evidence type="ECO:0000313" key="5">
    <source>
        <dbReference type="Proteomes" id="UP000321204"/>
    </source>
</evidence>
<dbReference type="PANTHER" id="PTHR43739">
    <property type="entry name" value="XYLOGLUCANASE (EUROFUNG)"/>
    <property type="match status" value="1"/>
</dbReference>
<gene>
    <name evidence="4" type="ORF">FSB75_08620</name>
</gene>
<dbReference type="GO" id="GO:0010411">
    <property type="term" value="P:xyloglucan metabolic process"/>
    <property type="evidence" value="ECO:0007669"/>
    <property type="project" value="TreeGrafter"/>
</dbReference>
<dbReference type="Gene3D" id="2.130.10.10">
    <property type="entry name" value="YVTN repeat-like/Quinoprotein amine dehydrogenase"/>
    <property type="match status" value="5"/>
</dbReference>
<dbReference type="InterPro" id="IPR031778">
    <property type="entry name" value="Sortilin_N"/>
</dbReference>
<feature type="region of interest" description="Disordered" evidence="2">
    <location>
        <begin position="895"/>
        <end position="925"/>
    </location>
</feature>
<dbReference type="CDD" id="cd15482">
    <property type="entry name" value="Sialidase_non-viral"/>
    <property type="match status" value="1"/>
</dbReference>
<evidence type="ECO:0000256" key="1">
    <source>
        <dbReference type="ARBA" id="ARBA00022737"/>
    </source>
</evidence>
<dbReference type="GO" id="GO:0016787">
    <property type="term" value="F:hydrolase activity"/>
    <property type="evidence" value="ECO:0007669"/>
    <property type="project" value="UniProtKB-KW"/>
</dbReference>
<feature type="compositionally biased region" description="Basic and acidic residues" evidence="2">
    <location>
        <begin position="895"/>
        <end position="916"/>
    </location>
</feature>
<feature type="domain" description="Sortilin N-terminal" evidence="3">
    <location>
        <begin position="204"/>
        <end position="370"/>
    </location>
</feature>
<dbReference type="AlphaFoldDB" id="A0A5B8UIX0"/>
<evidence type="ECO:0000313" key="4">
    <source>
        <dbReference type="EMBL" id="QEC55955.1"/>
    </source>
</evidence>
<dbReference type="KEGG" id="fgg:FSB75_08620"/>
<dbReference type="Pfam" id="PF15902">
    <property type="entry name" value="Sortilin-Vps10"/>
    <property type="match status" value="1"/>
</dbReference>
<protein>
    <submittedName>
        <fullName evidence="4">Glycosyl hydrolase</fullName>
    </submittedName>
</protein>
<accession>A0A5B8UIX0</accession>
<evidence type="ECO:0000259" key="3">
    <source>
        <dbReference type="Pfam" id="PF15902"/>
    </source>
</evidence>
<dbReference type="SUPFAM" id="SSF50939">
    <property type="entry name" value="Sialidases"/>
    <property type="match status" value="1"/>
</dbReference>
<dbReference type="EMBL" id="CP042433">
    <property type="protein sequence ID" value="QEC55955.1"/>
    <property type="molecule type" value="Genomic_DNA"/>
</dbReference>
<keyword evidence="4" id="KW-0378">Hydrolase</keyword>
<evidence type="ECO:0000256" key="2">
    <source>
        <dbReference type="SAM" id="MobiDB-lite"/>
    </source>
</evidence>
<keyword evidence="1" id="KW-0677">Repeat</keyword>
<dbReference type="PANTHER" id="PTHR43739:SF5">
    <property type="entry name" value="EXO-ALPHA-SIALIDASE"/>
    <property type="match status" value="1"/>
</dbReference>
<name>A0A5B8UIX0_9BACT</name>
<sequence>MKEPRALFQSFCVHAVQRVALYANDVVFPLRLCTQRQQQHERKDVTHSLLSLAFFAKRKKTAFMFSKLRFPALLCSATLVTILSNAQVKPTPAAERMKVVQQRQALEKASVLNSIPFRSIGPSVMSGRVVDIDANPSDPTEFYVAYASGGVWYTDNNGQSFAPVFDSTETLTIGDIAVNWKSGTIWVGTGEVNSSRSSYAGTGVYKSTDKGKTWKWMGLPDSHHIGKIQLHPTDDNTAWVAVLGHLYSPNAERGVYKTTDGGQTWKKTLYIDDNTGAVDLDINPQNPGEVYATVWYRTRSAWNFVPNGKTSGIYKSTDGGNTWTNVTKEGSGFPQGDILGRIGVAVYAKNPQIVYAVLDNQKAKPDTAKKDTLVYALAELKNLTKEKFAQLEERKIDTLLKRNGILGKYSARQIKEQVATGQLQATALYDYLYINTGFEGTPIGAEIYRSDNGGGSWKKVNEKELPINSTYGYYFGKIYVSPTNPDKVFAIGFTSQYSTDGGKTWKNMDKPNVHPDHHALWIDPQRDSHLINGNDGGLNITYDNGEHWIKANTPSVGQFYSVVVDNARPYNVYGGLQDNGVWTGPSTNRESPNWQGTGDYPFKSIMGGDGMQVQVDTRDNQTVYTGFQFGNYSRLNKLQPRQTAKRITPLHPLGEKPYRFNWQTPVLLSQHNQDVVYFGGNKFFRSMNKADTMYAMADLTKGDRGGNVPYGTITTISESPLRFGAIYAGTDDGNIQLSKDGGYSWALVNNKPTKTTDANLATGLWVSRVTASKFKESRVYASLNGYRFDDFSPYLYVSEDYGATWKQLGKDLPLEPVNVVKEDPKNENILYVGTDGGLYVSFNRGQSFMLWNGGLPKSVPVHDIAIQERDNELVLGTHGRSLYVTSLADVQGLQKDKDWLKKKPKEKPVQRQRRDEEESEPGEQD</sequence>
<dbReference type="InterPro" id="IPR036278">
    <property type="entry name" value="Sialidase_sf"/>
</dbReference>
<dbReference type="Pfam" id="PF02012">
    <property type="entry name" value="BNR"/>
    <property type="match status" value="1"/>
</dbReference>
<dbReference type="InterPro" id="IPR052025">
    <property type="entry name" value="Xyloglucanase_GH74"/>
</dbReference>
<reference evidence="4 5" key="1">
    <citation type="journal article" date="2015" name="Int. J. Syst. Evol. Microbiol.">
        <title>Flavisolibacter ginsenosidimutans sp. nov., with ginsenoside-converting activity isolated from soil used for cultivating ginseng.</title>
        <authorList>
            <person name="Zhao Y."/>
            <person name="Liu Q."/>
            <person name="Kang M.S."/>
            <person name="Jin F."/>
            <person name="Yu H."/>
            <person name="Im W.T."/>
        </authorList>
    </citation>
    <scope>NUCLEOTIDE SEQUENCE [LARGE SCALE GENOMIC DNA]</scope>
    <source>
        <strain evidence="4 5">Gsoil 636</strain>
    </source>
</reference>
<dbReference type="InterPro" id="IPR002860">
    <property type="entry name" value="BNR_rpt"/>
</dbReference>